<dbReference type="InterPro" id="IPR001124">
    <property type="entry name" value="Lipid-bd_serum_glycop_C"/>
</dbReference>
<dbReference type="PANTHER" id="PTHR46801:SF2">
    <property type="entry name" value="LIPOPOLYSACCHARIDE-BINDING PROTEIN"/>
    <property type="match status" value="1"/>
</dbReference>
<accession>A0A7J6G4Z6</accession>
<comment type="caution">
    <text evidence="5">The sequence shown here is derived from an EMBL/GenBank/DDBJ whole genome shotgun (WGS) entry which is preliminary data.</text>
</comment>
<dbReference type="AlphaFoldDB" id="A0A7J6G4Z6"/>
<sequence>MSDLDRQIEQLKKCEPLKESEVKALCLKAMEILVEESNVQRVDAPVTICGDIHGQFYDMKELFKVGGDCPKTNYLFLGDFVDRGFYSVETFLLLLALKVIQLKLQVRYPDRITLIRGNHESRQITQVYGFYDECLRKYGSANVWRYCTDIFDYLRSSVEATSFLLDTKPTGKLDFLSALIENKIFSVHGGLSPAISTLDQIRIIDRKQEVPHDGAMCDLLWSDPEDIVDGWGLSPRGAGFLFGGSVVTSFNHTNNIDYICRAHQLVMEGYKWMFNSQIVTVWSAPNYCYRCGNVAAILELDENLNKQFRVFEAAPQDLSRNLLRVSFHLNSCRFRRTRNQEGHLPKNLHQTTFYDIIICVYSQSHMGFFSKFMASKFVSLFFWLLLLVPSSFQEEGFVSVVISDKGLDFSKDLLIEKAIDSIIPFHLPQIEKYVQVPLIGKVHVALSNITIYSVDVPSSYVETGEMGIAIIASGATAKLSMNWKYSYSNWFFDISDDGRASIQVEGMDVGATVALEDQEGTLKISILESGCYVNDISIKVDGGASWLYQGLVDAFQGNIESLVEDAMSKKIGEGITKLDSLLQSLPKQIEVYDIAAMNVTFVGKPVLSKSSIEFEINGLFTAIDDLTSRLNLKNLLDHVFCNASTKMIEISLHEEVFNSVSLLFFNAGYMHWIVDKVPDQSLLNTSKWKYAVPQLYKKYPDHPIVLNISVSSPPIVKVINNDIETAIYSDVIINVLNGTEVIPVVCMSLEIAGSCSPKIVVNKLVGTLKLKDFTTVLKWSEIGGLHMRLVQSVMSALLRTVVLPYVNLQLWKGMPLPILRGFTVENAEISCMNDTKLVICGDVSFAEQWQLGTQFVLS</sequence>
<dbReference type="EMBL" id="JAATIP010000076">
    <property type="protein sequence ID" value="KAF4378061.1"/>
    <property type="molecule type" value="Genomic_DNA"/>
</dbReference>
<dbReference type="InterPro" id="IPR006186">
    <property type="entry name" value="Ser/Thr-sp_prot-phosphatase"/>
</dbReference>
<dbReference type="CDD" id="cd00025">
    <property type="entry name" value="BPI1"/>
    <property type="match status" value="1"/>
</dbReference>
<dbReference type="Gene3D" id="3.15.20.10">
    <property type="entry name" value="Bactericidal permeability-increasing protein, domain 2"/>
    <property type="match status" value="1"/>
</dbReference>
<feature type="domain" description="Serine/threonine specific protein phosphatases" evidence="4">
    <location>
        <begin position="115"/>
        <end position="120"/>
    </location>
</feature>
<dbReference type="PANTHER" id="PTHR46801">
    <property type="entry name" value="OS06G0309200 PROTEIN"/>
    <property type="match status" value="1"/>
</dbReference>
<evidence type="ECO:0000256" key="2">
    <source>
        <dbReference type="ARBA" id="ARBA00060933"/>
    </source>
</evidence>
<dbReference type="GO" id="GO:0008289">
    <property type="term" value="F:lipid binding"/>
    <property type="evidence" value="ECO:0007669"/>
    <property type="project" value="InterPro"/>
</dbReference>
<comment type="similarity">
    <text evidence="2">Belongs to the BPI/LBP/Plunc superfamily. BPI/LBP (TC 1.C.40) family.</text>
</comment>
<dbReference type="Pfam" id="PF00149">
    <property type="entry name" value="Metallophos"/>
    <property type="match status" value="1"/>
</dbReference>
<comment type="similarity">
    <text evidence="3">Belongs to the PPP phosphatase family.</text>
</comment>
<dbReference type="Gene3D" id="3.15.10.10">
    <property type="entry name" value="Bactericidal permeability-increasing protein, domain 1"/>
    <property type="match status" value="1"/>
</dbReference>
<dbReference type="PROSITE" id="PS00125">
    <property type="entry name" value="SER_THR_PHOSPHATASE"/>
    <property type="match status" value="1"/>
</dbReference>
<reference evidence="5 6" key="1">
    <citation type="journal article" date="2020" name="bioRxiv">
        <title>Sequence and annotation of 42 cannabis genomes reveals extensive copy number variation in cannabinoid synthesis and pathogen resistance genes.</title>
        <authorList>
            <person name="Mckernan K.J."/>
            <person name="Helbert Y."/>
            <person name="Kane L.T."/>
            <person name="Ebling H."/>
            <person name="Zhang L."/>
            <person name="Liu B."/>
            <person name="Eaton Z."/>
            <person name="Mclaughlin S."/>
            <person name="Kingan S."/>
            <person name="Baybayan P."/>
            <person name="Concepcion G."/>
            <person name="Jordan M."/>
            <person name="Riva A."/>
            <person name="Barbazuk W."/>
            <person name="Harkins T."/>
        </authorList>
    </citation>
    <scope>NUCLEOTIDE SEQUENCE [LARGE SCALE GENOMIC DNA]</scope>
    <source>
        <strain evidence="6">cv. Jamaican Lion 4</strain>
        <tissue evidence="5">Leaf</tissue>
    </source>
</reference>
<dbReference type="CDD" id="cd07415">
    <property type="entry name" value="MPP_PP2A_PP4_PP6"/>
    <property type="match status" value="1"/>
</dbReference>
<comment type="catalytic activity">
    <reaction evidence="3">
        <text>O-phospho-L-threonyl-[protein] + H2O = L-threonyl-[protein] + phosphate</text>
        <dbReference type="Rhea" id="RHEA:47004"/>
        <dbReference type="Rhea" id="RHEA-COMP:11060"/>
        <dbReference type="Rhea" id="RHEA-COMP:11605"/>
        <dbReference type="ChEBI" id="CHEBI:15377"/>
        <dbReference type="ChEBI" id="CHEBI:30013"/>
        <dbReference type="ChEBI" id="CHEBI:43474"/>
        <dbReference type="ChEBI" id="CHEBI:61977"/>
        <dbReference type="EC" id="3.1.3.16"/>
    </reaction>
</comment>
<dbReference type="Pfam" id="PF02886">
    <property type="entry name" value="LBP_BPI_CETP_C"/>
    <property type="match status" value="1"/>
</dbReference>
<dbReference type="InterPro" id="IPR004843">
    <property type="entry name" value="Calcineurin-like_PHP"/>
</dbReference>
<evidence type="ECO:0000256" key="1">
    <source>
        <dbReference type="ARBA" id="ARBA00023180"/>
    </source>
</evidence>
<dbReference type="FunFam" id="3.60.21.10:FF:000111">
    <property type="entry name" value="Serine/threonine-protein phosphatase"/>
    <property type="match status" value="1"/>
</dbReference>
<dbReference type="SUPFAM" id="SSF55394">
    <property type="entry name" value="Bactericidal permeability-increasing protein, BPI"/>
    <property type="match status" value="2"/>
</dbReference>
<keyword evidence="3" id="KW-0378">Hydrolase</keyword>
<dbReference type="Pfam" id="PF01273">
    <property type="entry name" value="LBP_BPI_CETP"/>
    <property type="match status" value="1"/>
</dbReference>
<gene>
    <name evidence="5" type="ORF">F8388_020697</name>
</gene>
<keyword evidence="1" id="KW-0325">Glycoprotein</keyword>
<name>A0A7J6G4Z6_CANSA</name>
<dbReference type="PRINTS" id="PR00114">
    <property type="entry name" value="STPHPHTASE"/>
</dbReference>
<evidence type="ECO:0000259" key="4">
    <source>
        <dbReference type="PROSITE" id="PS00125"/>
    </source>
</evidence>
<dbReference type="InterPro" id="IPR045897">
    <property type="entry name" value="BPI/LBP_pln"/>
</dbReference>
<dbReference type="SMART" id="SM00329">
    <property type="entry name" value="BPI2"/>
    <property type="match status" value="1"/>
</dbReference>
<dbReference type="InterPro" id="IPR029052">
    <property type="entry name" value="Metallo-depent_PP-like"/>
</dbReference>
<dbReference type="FunFam" id="3.15.10.10:FF:000001">
    <property type="entry name" value="phospholipid transfer protein-like"/>
    <property type="match status" value="1"/>
</dbReference>
<protein>
    <recommendedName>
        <fullName evidence="3">Serine/threonine-protein phosphatase</fullName>
        <ecNumber evidence="3">3.1.3.16</ecNumber>
    </recommendedName>
</protein>
<dbReference type="InterPro" id="IPR017943">
    <property type="entry name" value="Bactericidal_perm-incr_a/b_dom"/>
</dbReference>
<evidence type="ECO:0000313" key="5">
    <source>
        <dbReference type="EMBL" id="KAF4378061.1"/>
    </source>
</evidence>
<dbReference type="Gene3D" id="3.60.21.10">
    <property type="match status" value="1"/>
</dbReference>
<dbReference type="InterPro" id="IPR017942">
    <property type="entry name" value="Lipid-bd_serum_glycop_N"/>
</dbReference>
<dbReference type="SUPFAM" id="SSF56300">
    <property type="entry name" value="Metallo-dependent phosphatases"/>
    <property type="match status" value="1"/>
</dbReference>
<dbReference type="SMART" id="SM00156">
    <property type="entry name" value="PP2Ac"/>
    <property type="match status" value="1"/>
</dbReference>
<proteinExistence type="inferred from homology"/>
<dbReference type="GO" id="GO:0004722">
    <property type="term" value="F:protein serine/threonine phosphatase activity"/>
    <property type="evidence" value="ECO:0007669"/>
    <property type="project" value="UniProtKB-EC"/>
</dbReference>
<dbReference type="EC" id="3.1.3.16" evidence="3"/>
<organism evidence="5 6">
    <name type="scientific">Cannabis sativa</name>
    <name type="common">Hemp</name>
    <name type="synonym">Marijuana</name>
    <dbReference type="NCBI Taxonomy" id="3483"/>
    <lineage>
        <taxon>Eukaryota</taxon>
        <taxon>Viridiplantae</taxon>
        <taxon>Streptophyta</taxon>
        <taxon>Embryophyta</taxon>
        <taxon>Tracheophyta</taxon>
        <taxon>Spermatophyta</taxon>
        <taxon>Magnoliopsida</taxon>
        <taxon>eudicotyledons</taxon>
        <taxon>Gunneridae</taxon>
        <taxon>Pentapetalae</taxon>
        <taxon>rosids</taxon>
        <taxon>fabids</taxon>
        <taxon>Rosales</taxon>
        <taxon>Cannabaceae</taxon>
        <taxon>Cannabis</taxon>
    </lineage>
</organism>
<dbReference type="Proteomes" id="UP000525078">
    <property type="component" value="Unassembled WGS sequence"/>
</dbReference>
<evidence type="ECO:0000256" key="3">
    <source>
        <dbReference type="RuleBase" id="RU004273"/>
    </source>
</evidence>
<evidence type="ECO:0000313" key="6">
    <source>
        <dbReference type="Proteomes" id="UP000525078"/>
    </source>
</evidence>